<reference evidence="6 7" key="1">
    <citation type="submission" date="2016-10" db="EMBL/GenBank/DDBJ databases">
        <authorList>
            <person name="de Groot N.N."/>
        </authorList>
    </citation>
    <scope>NUCLEOTIDE SEQUENCE [LARGE SCALE GENOMIC DNA]</scope>
    <source>
        <strain evidence="6 7">ATCC BAA-466</strain>
    </source>
</reference>
<dbReference type="Proteomes" id="UP000199708">
    <property type="component" value="Unassembled WGS sequence"/>
</dbReference>
<keyword evidence="3" id="KW-0788">Thiol protease</keyword>
<evidence type="ECO:0000256" key="4">
    <source>
        <dbReference type="PIRSR" id="PIRSR605754-1"/>
    </source>
</evidence>
<keyword evidence="5" id="KW-0812">Transmembrane</keyword>
<gene>
    <name evidence="6" type="ORF">SAMN05421791_103250</name>
</gene>
<accession>A0A1G7S0P6</accession>
<dbReference type="InterPro" id="IPR005754">
    <property type="entry name" value="Sortase"/>
</dbReference>
<proteinExistence type="predicted"/>
<protein>
    <submittedName>
        <fullName evidence="6">Sortase A</fullName>
    </submittedName>
</protein>
<dbReference type="Gene3D" id="2.40.260.10">
    <property type="entry name" value="Sortase"/>
    <property type="match status" value="1"/>
</dbReference>
<dbReference type="CDD" id="cd06165">
    <property type="entry name" value="Sortase_A"/>
    <property type="match status" value="1"/>
</dbReference>
<dbReference type="InterPro" id="IPR023365">
    <property type="entry name" value="Sortase_dom-sf"/>
</dbReference>
<feature type="active site" description="Acyl-thioester intermediate" evidence="4">
    <location>
        <position position="210"/>
    </location>
</feature>
<evidence type="ECO:0000313" key="6">
    <source>
        <dbReference type="EMBL" id="SDG16588.1"/>
    </source>
</evidence>
<dbReference type="GO" id="GO:0008234">
    <property type="term" value="F:cysteine-type peptidase activity"/>
    <property type="evidence" value="ECO:0007669"/>
    <property type="project" value="UniProtKB-KW"/>
</dbReference>
<dbReference type="EMBL" id="FNCK01000003">
    <property type="protein sequence ID" value="SDG16588.1"/>
    <property type="molecule type" value="Genomic_DNA"/>
</dbReference>
<evidence type="ECO:0000256" key="2">
    <source>
        <dbReference type="ARBA" id="ARBA00022801"/>
    </source>
</evidence>
<feature type="active site" description="Proton donor/acceptor" evidence="4">
    <location>
        <position position="149"/>
    </location>
</feature>
<dbReference type="GO" id="GO:0006508">
    <property type="term" value="P:proteolysis"/>
    <property type="evidence" value="ECO:0007669"/>
    <property type="project" value="UniProtKB-KW"/>
</dbReference>
<dbReference type="NCBIfam" id="TIGR01076">
    <property type="entry name" value="sortase_fam"/>
    <property type="match status" value="1"/>
</dbReference>
<dbReference type="OrthoDB" id="1648028at2"/>
<feature type="transmembrane region" description="Helical" evidence="5">
    <location>
        <begin position="21"/>
        <end position="42"/>
    </location>
</feature>
<keyword evidence="5" id="KW-0472">Membrane</keyword>
<evidence type="ECO:0000313" key="7">
    <source>
        <dbReference type="Proteomes" id="UP000199708"/>
    </source>
</evidence>
<keyword evidence="5" id="KW-1133">Transmembrane helix</keyword>
<dbReference type="InterPro" id="IPR042007">
    <property type="entry name" value="Sortase_A"/>
</dbReference>
<evidence type="ECO:0000256" key="3">
    <source>
        <dbReference type="ARBA" id="ARBA00022807"/>
    </source>
</evidence>
<dbReference type="SUPFAM" id="SSF63817">
    <property type="entry name" value="Sortase"/>
    <property type="match status" value="1"/>
</dbReference>
<organism evidence="6 7">
    <name type="scientific">Facklamia miroungae</name>
    <dbReference type="NCBI Taxonomy" id="120956"/>
    <lineage>
        <taxon>Bacteria</taxon>
        <taxon>Bacillati</taxon>
        <taxon>Bacillota</taxon>
        <taxon>Bacilli</taxon>
        <taxon>Lactobacillales</taxon>
        <taxon>Aerococcaceae</taxon>
        <taxon>Facklamia</taxon>
    </lineage>
</organism>
<name>A0A1G7S0P6_9LACT</name>
<keyword evidence="1" id="KW-0645">Protease</keyword>
<dbReference type="STRING" id="120956.SAMN05421791_103250"/>
<keyword evidence="7" id="KW-1185">Reference proteome</keyword>
<dbReference type="AlphaFoldDB" id="A0A1G7S0P6"/>
<dbReference type="Pfam" id="PF04203">
    <property type="entry name" value="Sortase"/>
    <property type="match status" value="1"/>
</dbReference>
<dbReference type="RefSeq" id="WP_090289652.1">
    <property type="nucleotide sequence ID" value="NZ_FNCK01000003.1"/>
</dbReference>
<evidence type="ECO:0000256" key="5">
    <source>
        <dbReference type="SAM" id="Phobius"/>
    </source>
</evidence>
<evidence type="ECO:0000256" key="1">
    <source>
        <dbReference type="ARBA" id="ARBA00022670"/>
    </source>
</evidence>
<keyword evidence="2" id="KW-0378">Hydrolase</keyword>
<sequence length="251" mass="27948">MSRNQQHTPSRSRKHRKRKRGFSFSTFLGILLIIVALGLLLVNPLKNYLIQNKTNDIQISNLTREQIVANQQKDVSFDFTDIQSVDPFTVISSSVNPKDLPVIGGISIPELKINLPINKGTSNEGMFFGAGTLSADQKMGESNYALASHHMYDQSLLFSPLKDAKKGQKIFMTDLDNVYVYEISSVLVVDPSAVEVLNPSSEPIVTLVTCTQDFVDRIIVQGELKEKVPISEATIEMMDAFKIERKIATNS</sequence>